<dbReference type="NCBIfam" id="TIGR01244">
    <property type="entry name" value="TIGR01244 family sulfur transferase"/>
    <property type="match status" value="1"/>
</dbReference>
<protein>
    <submittedName>
        <fullName evidence="2">TIGR01244 family phosphatase</fullName>
    </submittedName>
</protein>
<name>A0A0C1URB7_9CYAN</name>
<reference evidence="2" key="3">
    <citation type="submission" date="2020-02" db="EMBL/GenBank/DDBJ databases">
        <authorList>
            <person name="Sarangi A.N."/>
            <person name="Ghosh S."/>
            <person name="Mukherjee M."/>
            <person name="Tripathy S."/>
        </authorList>
    </citation>
    <scope>NUCLEOTIDE SEQUENCE</scope>
    <source>
        <strain evidence="2">BDU141951</strain>
    </source>
</reference>
<proteinExistence type="predicted"/>
<dbReference type="Gene3D" id="3.90.190.10">
    <property type="entry name" value="Protein tyrosine phosphatase superfamily"/>
    <property type="match status" value="1"/>
</dbReference>
<dbReference type="AlphaFoldDB" id="A0A0C1URB7"/>
<accession>A0A0C1URB7</accession>
<dbReference type="InterPro" id="IPR029021">
    <property type="entry name" value="Prot-tyrosine_phosphatase-like"/>
</dbReference>
<reference evidence="2" key="2">
    <citation type="journal article" date="2015" name="Genome Announc.">
        <title>Draft Genome Sequence of Filamentous Marine Cyanobacterium Lyngbya confervoides Strain BDU141951.</title>
        <authorList>
            <person name="Chandrababunaidu M.M."/>
            <person name="Sen D."/>
            <person name="Tripathy S."/>
        </authorList>
    </citation>
    <scope>NUCLEOTIDE SEQUENCE</scope>
    <source>
        <strain evidence="2">BDU141951</strain>
    </source>
</reference>
<evidence type="ECO:0000259" key="1">
    <source>
        <dbReference type="Pfam" id="PF04273"/>
    </source>
</evidence>
<dbReference type="SUPFAM" id="SSF52799">
    <property type="entry name" value="(Phosphotyrosine protein) phosphatases II"/>
    <property type="match status" value="1"/>
</dbReference>
<reference evidence="2" key="1">
    <citation type="submission" date="2014-11" db="EMBL/GenBank/DDBJ databases">
        <authorList>
            <person name="Malar M.C."/>
            <person name="Sen D."/>
            <person name="Tripathy S."/>
        </authorList>
    </citation>
    <scope>NUCLEOTIDE SEQUENCE</scope>
    <source>
        <strain evidence="2">BDU141951</strain>
    </source>
</reference>
<evidence type="ECO:0000313" key="2">
    <source>
        <dbReference type="EMBL" id="NEV68550.1"/>
    </source>
</evidence>
<dbReference type="InterPro" id="IPR005939">
    <property type="entry name" value="BLH_phosphatase-like"/>
</dbReference>
<dbReference type="CDD" id="cd14503">
    <property type="entry name" value="PTP-bact"/>
    <property type="match status" value="1"/>
</dbReference>
<feature type="domain" description="Beta-lactamase hydrolase-like protein phosphatase-like" evidence="1">
    <location>
        <begin position="6"/>
        <end position="110"/>
    </location>
</feature>
<gene>
    <name evidence="2" type="ORF">QQ91_015670</name>
</gene>
<sequence length="145" mass="15630">MVQPKALADDFSVSPQLTEADFAELAAAGYKTVINNRPDGEEPGQLTAAAAQQLAQAQGLNYVHIPVKMPELTPAIVDQFSAAMADNPGPILAHCKSGTRSCLLWTLVAAKHNTMPLEELMQHTAQSGYDLTRMRPLIEQYINAG</sequence>
<comment type="caution">
    <text evidence="2">The sequence shown here is derived from an EMBL/GenBank/DDBJ whole genome shotgun (WGS) entry which is preliminary data.</text>
</comment>
<dbReference type="EMBL" id="JTHE02000003">
    <property type="protein sequence ID" value="NEV68550.1"/>
    <property type="molecule type" value="Genomic_DNA"/>
</dbReference>
<dbReference type="GO" id="GO:0016787">
    <property type="term" value="F:hydrolase activity"/>
    <property type="evidence" value="ECO:0007669"/>
    <property type="project" value="InterPro"/>
</dbReference>
<dbReference type="Pfam" id="PF04273">
    <property type="entry name" value="BLH_phosphatase"/>
    <property type="match status" value="1"/>
</dbReference>
<organism evidence="2">
    <name type="scientific">Lyngbya confervoides BDU141951</name>
    <dbReference type="NCBI Taxonomy" id="1574623"/>
    <lineage>
        <taxon>Bacteria</taxon>
        <taxon>Bacillati</taxon>
        <taxon>Cyanobacteriota</taxon>
        <taxon>Cyanophyceae</taxon>
        <taxon>Oscillatoriophycideae</taxon>
        <taxon>Oscillatoriales</taxon>
        <taxon>Microcoleaceae</taxon>
        <taxon>Lyngbya</taxon>
    </lineage>
</organism>